<protein>
    <recommendedName>
        <fullName evidence="1">GyrI-like small molecule binding domain-containing protein</fullName>
    </recommendedName>
</protein>
<dbReference type="EMBL" id="AP025564">
    <property type="protein sequence ID" value="BDE97233.1"/>
    <property type="molecule type" value="Genomic_DNA"/>
</dbReference>
<proteinExistence type="predicted"/>
<sequence>MAEAKLDYKKAYPDLYLPKTKPSVIDVPAMGFIMVAGKGDPNEENGEYQRAVGILYGLAFTIKMSKLSGSQPDGYFDYVVPPLEGLWWNEGEPFNGITVNDKSAFSWISMIRQPEFVTPEVFAWAVDEASRKKPELDMSLARFETWHEGLCAQVMHKGPYDDEPATIIALDRFIEEQGYASDFSDDQEAFPIARRHHEIYLGDPRRSKPENMKTVIRHPIRTA</sequence>
<reference evidence="2 3" key="1">
    <citation type="submission" date="2022-01" db="EMBL/GenBank/DDBJ databases">
        <title>Novel bile acid biosynthetic pathways are enriched in the microbiome of centenarians.</title>
        <authorList>
            <person name="Sato Y."/>
            <person name="Atarashi K."/>
            <person name="Plichta R.D."/>
            <person name="Arai Y."/>
            <person name="Sasajima S."/>
            <person name="Kearney M.S."/>
            <person name="Suda W."/>
            <person name="Takeshita K."/>
            <person name="Sasaki T."/>
            <person name="Okamoto S."/>
            <person name="Skelly N.A."/>
            <person name="Okamura Y."/>
            <person name="Vlamakis H."/>
            <person name="Li Y."/>
            <person name="Tanoue T."/>
            <person name="Takei H."/>
            <person name="Nittono H."/>
            <person name="Narushima S."/>
            <person name="Irie J."/>
            <person name="Itoh H."/>
            <person name="Moriya K."/>
            <person name="Sugiura Y."/>
            <person name="Suematsu M."/>
            <person name="Moritoki N."/>
            <person name="Shibata S."/>
            <person name="Littman R.D."/>
            <person name="Fischbach A.M."/>
            <person name="Uwamino Y."/>
            <person name="Inoue T."/>
            <person name="Honda A."/>
            <person name="Hattori M."/>
            <person name="Murai T."/>
            <person name="Xavier J.R."/>
            <person name="Hirose N."/>
            <person name="Honda K."/>
        </authorList>
    </citation>
    <scope>NUCLEOTIDE SEQUENCE [LARGE SCALE GENOMIC DNA]</scope>
    <source>
        <strain evidence="2 3">CE91-St30</strain>
    </source>
</reference>
<evidence type="ECO:0000313" key="2">
    <source>
        <dbReference type="EMBL" id="BDE97233.1"/>
    </source>
</evidence>
<dbReference type="RefSeq" id="WP_102379708.1">
    <property type="nucleotide sequence ID" value="NZ_AP025564.1"/>
</dbReference>
<dbReference type="PIRSF" id="PIRSF031644">
    <property type="entry name" value="UCP031644"/>
    <property type="match status" value="1"/>
</dbReference>
<dbReference type="Gene3D" id="3.20.80.10">
    <property type="entry name" value="Regulatory factor, effector binding domain"/>
    <property type="match status" value="1"/>
</dbReference>
<dbReference type="SUPFAM" id="SSF55136">
    <property type="entry name" value="Probable bacterial effector-binding domain"/>
    <property type="match status" value="1"/>
</dbReference>
<feature type="domain" description="GyrI-like small molecule binding" evidence="1">
    <location>
        <begin position="21"/>
        <end position="220"/>
    </location>
</feature>
<keyword evidence="3" id="KW-1185">Reference proteome</keyword>
<dbReference type="InterPro" id="IPR011256">
    <property type="entry name" value="Reg_factor_effector_dom_sf"/>
</dbReference>
<organism evidence="2 3">
    <name type="scientific">Raoultibacter timonensis</name>
    <dbReference type="NCBI Taxonomy" id="1907662"/>
    <lineage>
        <taxon>Bacteria</taxon>
        <taxon>Bacillati</taxon>
        <taxon>Actinomycetota</taxon>
        <taxon>Coriobacteriia</taxon>
        <taxon>Eggerthellales</taxon>
        <taxon>Eggerthellaceae</taxon>
        <taxon>Raoultibacter</taxon>
    </lineage>
</organism>
<dbReference type="InterPro" id="IPR008319">
    <property type="entry name" value="GyrI-like_CCH_Lin2189-like"/>
</dbReference>
<evidence type="ECO:0000259" key="1">
    <source>
        <dbReference type="Pfam" id="PF06445"/>
    </source>
</evidence>
<name>A0ABN6MH27_9ACTN</name>
<dbReference type="InterPro" id="IPR029442">
    <property type="entry name" value="GyrI-like"/>
</dbReference>
<evidence type="ECO:0000313" key="3">
    <source>
        <dbReference type="Proteomes" id="UP001320544"/>
    </source>
</evidence>
<gene>
    <name evidence="2" type="ORF">CE91St30_25660</name>
</gene>
<accession>A0ABN6MH27</accession>
<dbReference type="Pfam" id="PF06445">
    <property type="entry name" value="GyrI-like"/>
    <property type="match status" value="1"/>
</dbReference>
<dbReference type="Proteomes" id="UP001320544">
    <property type="component" value="Chromosome"/>
</dbReference>